<dbReference type="OrthoDB" id="411211at2759"/>
<accession>A0A5M6C5V1</accession>
<dbReference type="InterPro" id="IPR005373">
    <property type="entry name" value="PHAF1"/>
</dbReference>
<dbReference type="PANTHER" id="PTHR13465">
    <property type="entry name" value="UPF0183 PROTEIN"/>
    <property type="match status" value="1"/>
</dbReference>
<protein>
    <submittedName>
        <fullName evidence="3">Uncharacterized protein</fullName>
    </submittedName>
</protein>
<dbReference type="GeneID" id="43586487"/>
<sequence>MIPTYDIVPGSSIGLFHLGDTLWHVLDTLRTHKTEYPKFELSWDPDHPHNSATTIHLPQITLYFPPSPTQQLTLISLPSIPTSGLTLTYETQVLSSPTQPLTRARVGRILGPTFASTSGKKLEFPGISFDLAPSPGGAGGGREDVVQSLTITSRDGEAKEPRLVACQVQPNKGVTLTLSGEEDKLDIVIGETTSQDLLLDLGAPLRKFWKEDDRLERMWGGVSQPGGCFWNYFQYGLDFLISGEGIVLKILCHSNIPGTPLFQRYARCPWTLSTPSSSLDLTSSTSAFRSHLSSKSSSQYTDEIHLIVPTPPVSIPSAAGGKKGKKKNGSSSPASSGADTPDLGKSSNGRVGDDPPDAMVLDRVVEGGLEGVIGVGPSRLLGFDGLIIEEDQTSGGICSVLVWRDEDI</sequence>
<evidence type="ECO:0000313" key="4">
    <source>
        <dbReference type="Proteomes" id="UP000322225"/>
    </source>
</evidence>
<dbReference type="EMBL" id="CP144053">
    <property type="protein sequence ID" value="WWD17252.1"/>
    <property type="molecule type" value="Genomic_DNA"/>
</dbReference>
<feature type="compositionally biased region" description="Low complexity" evidence="2">
    <location>
        <begin position="329"/>
        <end position="338"/>
    </location>
</feature>
<dbReference type="Proteomes" id="UP000322225">
    <property type="component" value="Chromosome 3"/>
</dbReference>
<dbReference type="GO" id="GO:0043001">
    <property type="term" value="P:Golgi to plasma membrane protein transport"/>
    <property type="evidence" value="ECO:0007669"/>
    <property type="project" value="TreeGrafter"/>
</dbReference>
<organism evidence="3 4">
    <name type="scientific">Kwoniella shandongensis</name>
    <dbReference type="NCBI Taxonomy" id="1734106"/>
    <lineage>
        <taxon>Eukaryota</taxon>
        <taxon>Fungi</taxon>
        <taxon>Dikarya</taxon>
        <taxon>Basidiomycota</taxon>
        <taxon>Agaricomycotina</taxon>
        <taxon>Tremellomycetes</taxon>
        <taxon>Tremellales</taxon>
        <taxon>Cryptococcaceae</taxon>
        <taxon>Kwoniella</taxon>
    </lineage>
</organism>
<name>A0A5M6C5V1_9TREE</name>
<dbReference type="AlphaFoldDB" id="A0A5M6C5V1"/>
<comment type="similarity">
    <text evidence="1">Belongs to the PHAF1 family.</text>
</comment>
<reference evidence="3" key="1">
    <citation type="submission" date="2017-08" db="EMBL/GenBank/DDBJ databases">
        <authorList>
            <person name="Cuomo C."/>
            <person name="Billmyre B."/>
            <person name="Heitman J."/>
        </authorList>
    </citation>
    <scope>NUCLEOTIDE SEQUENCE</scope>
    <source>
        <strain evidence="3">CBS 12478</strain>
    </source>
</reference>
<evidence type="ECO:0000256" key="1">
    <source>
        <dbReference type="ARBA" id="ARBA00024339"/>
    </source>
</evidence>
<dbReference type="GO" id="GO:0005802">
    <property type="term" value="C:trans-Golgi network"/>
    <property type="evidence" value="ECO:0007669"/>
    <property type="project" value="TreeGrafter"/>
</dbReference>
<gene>
    <name evidence="3" type="ORF">CI109_101690</name>
</gene>
<evidence type="ECO:0000256" key="2">
    <source>
        <dbReference type="SAM" id="MobiDB-lite"/>
    </source>
</evidence>
<dbReference type="RefSeq" id="XP_031863311.1">
    <property type="nucleotide sequence ID" value="XM_032002374.1"/>
</dbReference>
<evidence type="ECO:0000313" key="3">
    <source>
        <dbReference type="EMBL" id="WWD17252.1"/>
    </source>
</evidence>
<dbReference type="PANTHER" id="PTHR13465:SF2">
    <property type="entry name" value="PHAGOSOME ASSEMBLY FACTOR 1"/>
    <property type="match status" value="1"/>
</dbReference>
<feature type="region of interest" description="Disordered" evidence="2">
    <location>
        <begin position="311"/>
        <end position="358"/>
    </location>
</feature>
<reference evidence="3" key="2">
    <citation type="submission" date="2024-01" db="EMBL/GenBank/DDBJ databases">
        <title>Comparative genomics of Cryptococcus and Kwoniella reveals pathogenesis evolution and contrasting modes of karyotype evolution via chromosome fusion or intercentromeric recombination.</title>
        <authorList>
            <person name="Coelho M.A."/>
            <person name="David-Palma M."/>
            <person name="Shea T."/>
            <person name="Bowers K."/>
            <person name="McGinley-Smith S."/>
            <person name="Mohammad A.W."/>
            <person name="Gnirke A."/>
            <person name="Yurkov A.M."/>
            <person name="Nowrousian M."/>
            <person name="Sun S."/>
            <person name="Cuomo C.A."/>
            <person name="Heitman J."/>
        </authorList>
    </citation>
    <scope>NUCLEOTIDE SEQUENCE</scope>
    <source>
        <strain evidence="3">CBS 12478</strain>
    </source>
</reference>
<keyword evidence="4" id="KW-1185">Reference proteome</keyword>
<dbReference type="Pfam" id="PF03676">
    <property type="entry name" value="PHAF1"/>
    <property type="match status" value="2"/>
</dbReference>
<dbReference type="KEGG" id="ksn:43586487"/>
<proteinExistence type="inferred from homology"/>
<dbReference type="InterPro" id="IPR039156">
    <property type="entry name" value="PHAF1/BROMI"/>
</dbReference>